<feature type="chain" id="PRO_5023082393" evidence="1">
    <location>
        <begin position="24"/>
        <end position="573"/>
    </location>
</feature>
<organism evidence="2 3">
    <name type="scientific">Stieleria maiorica</name>
    <dbReference type="NCBI Taxonomy" id="2795974"/>
    <lineage>
        <taxon>Bacteria</taxon>
        <taxon>Pseudomonadati</taxon>
        <taxon>Planctomycetota</taxon>
        <taxon>Planctomycetia</taxon>
        <taxon>Pirellulales</taxon>
        <taxon>Pirellulaceae</taxon>
        <taxon>Stieleria</taxon>
    </lineage>
</organism>
<keyword evidence="1" id="KW-0732">Signal</keyword>
<dbReference type="AlphaFoldDB" id="A0A5B9MLR2"/>
<evidence type="ECO:0000313" key="2">
    <source>
        <dbReference type="EMBL" id="QEF99807.1"/>
    </source>
</evidence>
<keyword evidence="3" id="KW-1185">Reference proteome</keyword>
<proteinExistence type="predicted"/>
<accession>A0A5B9MLR2</accession>
<dbReference type="PROSITE" id="PS51257">
    <property type="entry name" value="PROKAR_LIPOPROTEIN"/>
    <property type="match status" value="1"/>
</dbReference>
<feature type="signal peptide" evidence="1">
    <location>
        <begin position="1"/>
        <end position="23"/>
    </location>
</feature>
<evidence type="ECO:0000313" key="3">
    <source>
        <dbReference type="Proteomes" id="UP000321353"/>
    </source>
</evidence>
<name>A0A5B9MLR2_9BACT</name>
<reference evidence="2 3" key="1">
    <citation type="submission" date="2019-02" db="EMBL/GenBank/DDBJ databases">
        <title>Planctomycetal bacteria perform biofilm scaping via a novel small molecule.</title>
        <authorList>
            <person name="Jeske O."/>
            <person name="Boedeker C."/>
            <person name="Wiegand S."/>
            <person name="Breitling P."/>
            <person name="Kallscheuer N."/>
            <person name="Jogler M."/>
            <person name="Rohde M."/>
            <person name="Petersen J."/>
            <person name="Medema M.H."/>
            <person name="Surup F."/>
            <person name="Jogler C."/>
        </authorList>
    </citation>
    <scope>NUCLEOTIDE SEQUENCE [LARGE SCALE GENOMIC DNA]</scope>
    <source>
        <strain evidence="2 3">Mal15</strain>
    </source>
</reference>
<evidence type="ECO:0000256" key="1">
    <source>
        <dbReference type="SAM" id="SignalP"/>
    </source>
</evidence>
<gene>
    <name evidence="2" type="ORF">Mal15_38740</name>
</gene>
<dbReference type="KEGG" id="smam:Mal15_38740"/>
<dbReference type="RefSeq" id="WP_147869152.1">
    <property type="nucleotide sequence ID" value="NZ_CP036264.1"/>
</dbReference>
<dbReference type="Proteomes" id="UP000321353">
    <property type="component" value="Chromosome"/>
</dbReference>
<dbReference type="EMBL" id="CP036264">
    <property type="protein sequence ID" value="QEF99807.1"/>
    <property type="molecule type" value="Genomic_DNA"/>
</dbReference>
<sequence length="573" mass="64320" precursor="true">MSRFRSIVMLLVGFALWTNPLLSSCSQGQTTTWDGKHDTSIIKLTVVYFVPADRNPLVDWRDRVDYYCTRIQRFHQREFQGQSRLDVTVHPTPMVSKWTTSELRRGDANAIFFKTLSEIDQRMELGSASDDGFPIVLALSDINHRPLDDFYRLAWKDGRAEFEGILTGGNHFPGSALGGARATYLADRGIGWGLVSADGWRVPYRGSDCVIYHEGLGHTVGLPHPEPGNRSVMSRAQYHGWINESWIDDDQKKRLGWKPTEPKQDPQIELFTQFRARPSPPQPQPGQMAMLKLDVPDAAIVKSLRARFQTAIDGPWIDVDTSTDAGEADPIELGVFDRPTPVSYRVDIETEGGREQLWGYFQVRDADNSPPQPIEFKSDLAKPTMLGPAVIADPPGEELDLLDGLELDRCFKTGKWSHQQQTIQSNKQYGVRLELPYTPPPHYRITVVAEPLDVPNGLLLGLRKGDRRFVVLVNHTSGRDASTALENVDGKNVGNDTTFVGNLFKQNRLSQIVATVHESGVTVTVDGRLVIDWKGSADQLSLSDYWKTPNDRSLFLGTYDCAYCFHRVTVEPL</sequence>
<dbReference type="SUPFAM" id="SSF55486">
    <property type="entry name" value="Metalloproteases ('zincins'), catalytic domain"/>
    <property type="match status" value="1"/>
</dbReference>
<protein>
    <submittedName>
        <fullName evidence="2">Uncharacterized protein</fullName>
    </submittedName>
</protein>